<dbReference type="SUPFAM" id="SSF55729">
    <property type="entry name" value="Acyl-CoA N-acyltransferases (Nat)"/>
    <property type="match status" value="2"/>
</dbReference>
<comment type="caution">
    <text evidence="3">The sequence shown here is derived from an EMBL/GenBank/DDBJ whole genome shotgun (WGS) entry which is preliminary data.</text>
</comment>
<dbReference type="CDD" id="cd04301">
    <property type="entry name" value="NAT_SF"/>
    <property type="match status" value="1"/>
</dbReference>
<sequence length="269" mass="29143">MASSSPSPKTKTEILSPTILAHSPHLPALVKLLNYTYDQSHIHGRNGRLLPPDPTTRLKSLAQLSDELKPDGFTILMFSSEKFLDEDIEGLIANGANGTTLIATVSAKPYVPTKPEGDGLGERAHLLFKRPPPARNDPEADADGRGGDEGWPKWEILAMAVHPRLQGRGLASTLMAQAIEEIKTRAAAAASVPAPTPTPHRQKSTGHHPGNGEVAKGKVMLMLSTMLELNEPYYLKRGFTTTAVRRFEPGTVGSVDGFSVVEMMRWVDL</sequence>
<dbReference type="EMBL" id="CAJPDR010000139">
    <property type="protein sequence ID" value="CAF9920781.1"/>
    <property type="molecule type" value="Genomic_DNA"/>
</dbReference>
<feature type="compositionally biased region" description="Basic and acidic residues" evidence="1">
    <location>
        <begin position="136"/>
        <end position="148"/>
    </location>
</feature>
<evidence type="ECO:0000259" key="2">
    <source>
        <dbReference type="Pfam" id="PF00583"/>
    </source>
</evidence>
<dbReference type="Gene3D" id="3.40.630.30">
    <property type="match status" value="1"/>
</dbReference>
<accession>A0A8H3FH46</accession>
<dbReference type="OrthoDB" id="3794209at2759"/>
<protein>
    <recommendedName>
        <fullName evidence="2">N-acetyltransferase domain-containing protein</fullName>
    </recommendedName>
</protein>
<dbReference type="Pfam" id="PF00583">
    <property type="entry name" value="Acetyltransf_1"/>
    <property type="match status" value="1"/>
</dbReference>
<dbReference type="InterPro" id="IPR016181">
    <property type="entry name" value="Acyl_CoA_acyltransferase"/>
</dbReference>
<evidence type="ECO:0000313" key="4">
    <source>
        <dbReference type="Proteomes" id="UP000664203"/>
    </source>
</evidence>
<dbReference type="Proteomes" id="UP000664203">
    <property type="component" value="Unassembled WGS sequence"/>
</dbReference>
<gene>
    <name evidence="3" type="ORF">ALECFALPRED_001621</name>
</gene>
<dbReference type="AlphaFoldDB" id="A0A8H3FH46"/>
<feature type="region of interest" description="Disordered" evidence="1">
    <location>
        <begin position="129"/>
        <end position="148"/>
    </location>
</feature>
<name>A0A8H3FH46_9LECA</name>
<evidence type="ECO:0000313" key="3">
    <source>
        <dbReference type="EMBL" id="CAF9920781.1"/>
    </source>
</evidence>
<reference evidence="3" key="1">
    <citation type="submission" date="2021-03" db="EMBL/GenBank/DDBJ databases">
        <authorList>
            <person name="Tagirdzhanova G."/>
        </authorList>
    </citation>
    <scope>NUCLEOTIDE SEQUENCE</scope>
</reference>
<dbReference type="InterPro" id="IPR000182">
    <property type="entry name" value="GNAT_dom"/>
</dbReference>
<feature type="domain" description="N-acetyltransferase" evidence="2">
    <location>
        <begin position="152"/>
        <end position="186"/>
    </location>
</feature>
<keyword evidence="4" id="KW-1185">Reference proteome</keyword>
<feature type="region of interest" description="Disordered" evidence="1">
    <location>
        <begin position="188"/>
        <end position="214"/>
    </location>
</feature>
<evidence type="ECO:0000256" key="1">
    <source>
        <dbReference type="SAM" id="MobiDB-lite"/>
    </source>
</evidence>
<organism evidence="3 4">
    <name type="scientific">Alectoria fallacina</name>
    <dbReference type="NCBI Taxonomy" id="1903189"/>
    <lineage>
        <taxon>Eukaryota</taxon>
        <taxon>Fungi</taxon>
        <taxon>Dikarya</taxon>
        <taxon>Ascomycota</taxon>
        <taxon>Pezizomycotina</taxon>
        <taxon>Lecanoromycetes</taxon>
        <taxon>OSLEUM clade</taxon>
        <taxon>Lecanoromycetidae</taxon>
        <taxon>Lecanorales</taxon>
        <taxon>Lecanorineae</taxon>
        <taxon>Parmeliaceae</taxon>
        <taxon>Alectoria</taxon>
    </lineage>
</organism>
<dbReference type="GO" id="GO:0016747">
    <property type="term" value="F:acyltransferase activity, transferring groups other than amino-acyl groups"/>
    <property type="evidence" value="ECO:0007669"/>
    <property type="project" value="InterPro"/>
</dbReference>
<proteinExistence type="predicted"/>